<name>A0A378WW33_9NEIS</name>
<dbReference type="PANTHER" id="PTHR43610">
    <property type="entry name" value="BLL6696 PROTEIN"/>
    <property type="match status" value="1"/>
</dbReference>
<dbReference type="EC" id="2.3.1.-" evidence="2"/>
<evidence type="ECO:0000313" key="2">
    <source>
        <dbReference type="EMBL" id="SUA44533.1"/>
    </source>
</evidence>
<dbReference type="Pfam" id="PF13302">
    <property type="entry name" value="Acetyltransf_3"/>
    <property type="match status" value="1"/>
</dbReference>
<evidence type="ECO:0000259" key="1">
    <source>
        <dbReference type="PROSITE" id="PS51186"/>
    </source>
</evidence>
<dbReference type="InterPro" id="IPR016181">
    <property type="entry name" value="Acyl_CoA_acyltransferase"/>
</dbReference>
<dbReference type="Gene3D" id="3.40.630.30">
    <property type="match status" value="1"/>
</dbReference>
<proteinExistence type="predicted"/>
<dbReference type="Proteomes" id="UP000254055">
    <property type="component" value="Unassembled WGS sequence"/>
</dbReference>
<keyword evidence="2" id="KW-0012">Acyltransferase</keyword>
<dbReference type="InterPro" id="IPR000182">
    <property type="entry name" value="GNAT_dom"/>
</dbReference>
<dbReference type="GO" id="GO:0016747">
    <property type="term" value="F:acyltransferase activity, transferring groups other than amino-acyl groups"/>
    <property type="evidence" value="ECO:0007669"/>
    <property type="project" value="InterPro"/>
</dbReference>
<sequence>MNTPQPITLSLNGIRLEPLGMQHEEGLREAAADGELWQLVFASVPEPHNTAAYIQTALNMPNRLAFAVIDERNGKVIGSTSYHDIVPAAARLEIGYTWYARSYWRSHVNTTCKYLLLRHAFETLAVQTVGWRTDILNTRSQQAIERLGAKKDGVLRGHQARRDGSVRDTVMYSMIRAEWPQAEAKLAARVNAQP</sequence>
<evidence type="ECO:0000313" key="3">
    <source>
        <dbReference type="Proteomes" id="UP000254055"/>
    </source>
</evidence>
<reference evidence="2 3" key="1">
    <citation type="submission" date="2018-06" db="EMBL/GenBank/DDBJ databases">
        <authorList>
            <consortium name="Pathogen Informatics"/>
            <person name="Doyle S."/>
        </authorList>
    </citation>
    <scope>NUCLEOTIDE SEQUENCE [LARGE SCALE GENOMIC DNA]</scope>
    <source>
        <strain evidence="2 3">NCTC12229</strain>
    </source>
</reference>
<feature type="domain" description="N-acetyltransferase" evidence="1">
    <location>
        <begin position="25"/>
        <end position="176"/>
    </location>
</feature>
<protein>
    <submittedName>
        <fullName evidence="2">Putative acetyltransferase</fullName>
        <ecNumber evidence="2">2.3.1.-</ecNumber>
    </submittedName>
</protein>
<accession>A0A378WW33</accession>
<dbReference type="PANTHER" id="PTHR43610:SF1">
    <property type="entry name" value="N-ACETYLTRANSFERASE DOMAIN-CONTAINING PROTEIN"/>
    <property type="match status" value="1"/>
</dbReference>
<dbReference type="RefSeq" id="WP_115134581.1">
    <property type="nucleotide sequence ID" value="NZ_UGRS01000002.1"/>
</dbReference>
<dbReference type="EMBL" id="UGRS01000002">
    <property type="protein sequence ID" value="SUA44533.1"/>
    <property type="molecule type" value="Genomic_DNA"/>
</dbReference>
<dbReference type="OrthoDB" id="5295305at2"/>
<dbReference type="PROSITE" id="PS51186">
    <property type="entry name" value="GNAT"/>
    <property type="match status" value="1"/>
</dbReference>
<keyword evidence="2" id="KW-0808">Transferase</keyword>
<organism evidence="2 3">
    <name type="scientific">Neisseria zoodegmatis</name>
    <dbReference type="NCBI Taxonomy" id="326523"/>
    <lineage>
        <taxon>Bacteria</taxon>
        <taxon>Pseudomonadati</taxon>
        <taxon>Pseudomonadota</taxon>
        <taxon>Betaproteobacteria</taxon>
        <taxon>Neisseriales</taxon>
        <taxon>Neisseriaceae</taxon>
        <taxon>Neisseria</taxon>
    </lineage>
</organism>
<gene>
    <name evidence="2" type="primary">ydaF</name>
    <name evidence="2" type="ORF">NCTC12229_02031</name>
</gene>
<dbReference type="SUPFAM" id="SSF55729">
    <property type="entry name" value="Acyl-CoA N-acyltransferases (Nat)"/>
    <property type="match status" value="1"/>
</dbReference>
<dbReference type="AlphaFoldDB" id="A0A378WW33"/>